<dbReference type="GO" id="GO:0030145">
    <property type="term" value="F:manganese ion binding"/>
    <property type="evidence" value="ECO:0007669"/>
    <property type="project" value="TreeGrafter"/>
</dbReference>
<protein>
    <recommendedName>
        <fullName evidence="1">Calcineurin-like phosphoesterase domain-containing protein</fullName>
    </recommendedName>
</protein>
<dbReference type="AlphaFoldDB" id="A0A9W7FT35"/>
<organism evidence="2 3">
    <name type="scientific">Triparma laevis f. longispina</name>
    <dbReference type="NCBI Taxonomy" id="1714387"/>
    <lineage>
        <taxon>Eukaryota</taxon>
        <taxon>Sar</taxon>
        <taxon>Stramenopiles</taxon>
        <taxon>Ochrophyta</taxon>
        <taxon>Bolidophyceae</taxon>
        <taxon>Parmales</taxon>
        <taxon>Triparmaceae</taxon>
        <taxon>Triparma</taxon>
    </lineage>
</organism>
<dbReference type="GO" id="GO:0008663">
    <property type="term" value="F:2',3'-cyclic-nucleotide 2'-phosphodiesterase activity"/>
    <property type="evidence" value="ECO:0007669"/>
    <property type="project" value="TreeGrafter"/>
</dbReference>
<name>A0A9W7FT35_9STRA</name>
<dbReference type="InterPro" id="IPR029052">
    <property type="entry name" value="Metallo-depent_PP-like"/>
</dbReference>
<feature type="domain" description="Calcineurin-like phosphoesterase" evidence="1">
    <location>
        <begin position="14"/>
        <end position="273"/>
    </location>
</feature>
<evidence type="ECO:0000259" key="1">
    <source>
        <dbReference type="Pfam" id="PF00149"/>
    </source>
</evidence>
<dbReference type="OrthoDB" id="9675250at2759"/>
<gene>
    <name evidence="2" type="ORF">TrLO_g10531</name>
</gene>
<dbReference type="GO" id="GO:0047631">
    <property type="term" value="F:ADP-ribose diphosphatase activity"/>
    <property type="evidence" value="ECO:0007669"/>
    <property type="project" value="TreeGrafter"/>
</dbReference>
<dbReference type="SUPFAM" id="SSF56300">
    <property type="entry name" value="Metallo-dependent phosphatases"/>
    <property type="match status" value="1"/>
</dbReference>
<accession>A0A9W7FT35</accession>
<sequence length="341" mass="38076">MPKSSTTSPAPILKFGVITDIQHAPIPDGKSFSGSPRFYSNALTSTSTISSIFEKEECEFALNLGDIIDGKVKEQSALTHLEVLDNVLAGMNNFTKPWHHVYGNHELYTDIARPILQNKLNIPFVQEGSELVAYHSILKKTEVGDYKFIFLDSYDETVLGRTGSKKAAAEVYLNKNPNYLKGEINSPVGMLDDEVRFVAFNGGYGEAQMEWLKGELERSRDLGERVIISGHQPFHPSTTNLLCLTLNYKPMLTLLQSYSSTIIATFSGHTHWPGYVEDRGIHHVVFSAVLESEPGVDSYGIVKVFEDRLVIEGYGDEVNRFLKIFKSVESSSSKKRKSDDL</sequence>
<dbReference type="GO" id="GO:0047734">
    <property type="term" value="F:CDP-glycerol diphosphatase activity"/>
    <property type="evidence" value="ECO:0007669"/>
    <property type="project" value="TreeGrafter"/>
</dbReference>
<keyword evidence="3" id="KW-1185">Reference proteome</keyword>
<reference evidence="3" key="1">
    <citation type="journal article" date="2023" name="Commun. Biol.">
        <title>Genome analysis of Parmales, the sister group of diatoms, reveals the evolutionary specialization of diatoms from phago-mixotrophs to photoautotrophs.</title>
        <authorList>
            <person name="Ban H."/>
            <person name="Sato S."/>
            <person name="Yoshikawa S."/>
            <person name="Yamada K."/>
            <person name="Nakamura Y."/>
            <person name="Ichinomiya M."/>
            <person name="Sato N."/>
            <person name="Blanc-Mathieu R."/>
            <person name="Endo H."/>
            <person name="Kuwata A."/>
            <person name="Ogata H."/>
        </authorList>
    </citation>
    <scope>NUCLEOTIDE SEQUENCE [LARGE SCALE GENOMIC DNA]</scope>
    <source>
        <strain evidence="3">NIES 3700</strain>
    </source>
</reference>
<dbReference type="Gene3D" id="3.60.21.10">
    <property type="match status" value="1"/>
</dbReference>
<dbReference type="PANTHER" id="PTHR16509:SF1">
    <property type="entry name" value="MANGANESE-DEPENDENT ADP-RIBOSE_CDP-ALCOHOL DIPHOSPHATASE"/>
    <property type="match status" value="1"/>
</dbReference>
<dbReference type="EMBL" id="BRXW01000301">
    <property type="protein sequence ID" value="GMI17655.1"/>
    <property type="molecule type" value="Genomic_DNA"/>
</dbReference>
<proteinExistence type="predicted"/>
<dbReference type="PANTHER" id="PTHR16509">
    <property type="match status" value="1"/>
</dbReference>
<evidence type="ECO:0000313" key="2">
    <source>
        <dbReference type="EMBL" id="GMI17655.1"/>
    </source>
</evidence>
<dbReference type="Proteomes" id="UP001165122">
    <property type="component" value="Unassembled WGS sequence"/>
</dbReference>
<evidence type="ECO:0000313" key="3">
    <source>
        <dbReference type="Proteomes" id="UP001165122"/>
    </source>
</evidence>
<dbReference type="Pfam" id="PF00149">
    <property type="entry name" value="Metallophos"/>
    <property type="match status" value="1"/>
</dbReference>
<comment type="caution">
    <text evidence="2">The sequence shown here is derived from an EMBL/GenBank/DDBJ whole genome shotgun (WGS) entry which is preliminary data.</text>
</comment>
<dbReference type="InterPro" id="IPR004843">
    <property type="entry name" value="Calcineurin-like_PHP"/>
</dbReference>